<evidence type="ECO:0000313" key="10">
    <source>
        <dbReference type="EMBL" id="RZI45747.1"/>
    </source>
</evidence>
<dbReference type="Pfam" id="PF04613">
    <property type="entry name" value="LpxD"/>
    <property type="match status" value="1"/>
</dbReference>
<dbReference type="InterPro" id="IPR056729">
    <property type="entry name" value="GMPPB_C"/>
</dbReference>
<evidence type="ECO:0000256" key="6">
    <source>
        <dbReference type="ARBA" id="ARBA00023315"/>
    </source>
</evidence>
<dbReference type="CDD" id="cd03352">
    <property type="entry name" value="LbH_LpxD"/>
    <property type="match status" value="1"/>
</dbReference>
<comment type="function">
    <text evidence="7">Catalyzes the N-acylation of UDP-3-O-acylglucosamine using 3-hydroxyacyl-ACP as the acyl donor. Is involved in the biosynthesis of lipid A, a phosphorylated glycolipid that anchors the lipopolysaccharide to the outer membrane of the cell.</text>
</comment>
<evidence type="ECO:0000259" key="8">
    <source>
        <dbReference type="Pfam" id="PF04613"/>
    </source>
</evidence>
<dbReference type="GO" id="GO:0103118">
    <property type="term" value="F:UDP-3-O-[(3R)-3-hydroxyacyl]-glucosamine N-acyltransferase activity"/>
    <property type="evidence" value="ECO:0007669"/>
    <property type="project" value="UniProtKB-EC"/>
</dbReference>
<dbReference type="EMBL" id="SCFB01000007">
    <property type="protein sequence ID" value="RZI45747.1"/>
    <property type="molecule type" value="Genomic_DNA"/>
</dbReference>
<dbReference type="InterPro" id="IPR020573">
    <property type="entry name" value="UDP_GlcNAc_AcTrfase_non-rep"/>
</dbReference>
<keyword evidence="5 7" id="KW-0443">Lipid metabolism</keyword>
<comment type="caution">
    <text evidence="10">The sequence shown here is derived from an EMBL/GenBank/DDBJ whole genome shotgun (WGS) entry which is preliminary data.</text>
</comment>
<dbReference type="EC" id="2.3.1.191" evidence="7"/>
<comment type="similarity">
    <text evidence="7">Belongs to the transferase hexapeptide repeat family. LpxD subfamily.</text>
</comment>
<dbReference type="OrthoDB" id="9784739at2"/>
<gene>
    <name evidence="7 10" type="primary">lpxD</name>
    <name evidence="10" type="ORF">EQU50_06500</name>
</gene>
<dbReference type="GO" id="GO:0009245">
    <property type="term" value="P:lipid A biosynthetic process"/>
    <property type="evidence" value="ECO:0007669"/>
    <property type="project" value="UniProtKB-UniRule"/>
</dbReference>
<evidence type="ECO:0000256" key="4">
    <source>
        <dbReference type="ARBA" id="ARBA00022737"/>
    </source>
</evidence>
<feature type="domain" description="Mannose-1-phosphate guanyltransferase C-terminal" evidence="9">
    <location>
        <begin position="115"/>
        <end position="228"/>
    </location>
</feature>
<evidence type="ECO:0000256" key="1">
    <source>
        <dbReference type="ARBA" id="ARBA00022516"/>
    </source>
</evidence>
<keyword evidence="2 7" id="KW-0441">Lipid A biosynthesis</keyword>
<dbReference type="Gene3D" id="2.160.10.10">
    <property type="entry name" value="Hexapeptide repeat proteins"/>
    <property type="match status" value="1"/>
</dbReference>
<keyword evidence="11" id="KW-1185">Reference proteome</keyword>
<evidence type="ECO:0000313" key="11">
    <source>
        <dbReference type="Proteomes" id="UP000293550"/>
    </source>
</evidence>
<dbReference type="Gene3D" id="3.40.1390.10">
    <property type="entry name" value="MurE/MurF, N-terminal domain"/>
    <property type="match status" value="1"/>
</dbReference>
<dbReference type="RefSeq" id="WP_130154323.1">
    <property type="nucleotide sequence ID" value="NZ_SCFB01000007.1"/>
</dbReference>
<evidence type="ECO:0000256" key="7">
    <source>
        <dbReference type="HAMAP-Rule" id="MF_00523"/>
    </source>
</evidence>
<dbReference type="Pfam" id="PF00132">
    <property type="entry name" value="Hexapep"/>
    <property type="match status" value="1"/>
</dbReference>
<dbReference type="PANTHER" id="PTHR43378:SF2">
    <property type="entry name" value="UDP-3-O-ACYLGLUCOSAMINE N-ACYLTRANSFERASE 1, MITOCHONDRIAL-RELATED"/>
    <property type="match status" value="1"/>
</dbReference>
<evidence type="ECO:0000256" key="3">
    <source>
        <dbReference type="ARBA" id="ARBA00022679"/>
    </source>
</evidence>
<evidence type="ECO:0000256" key="5">
    <source>
        <dbReference type="ARBA" id="ARBA00023098"/>
    </source>
</evidence>
<name>A0A4V2DZP2_9PROT</name>
<dbReference type="GO" id="GO:0016020">
    <property type="term" value="C:membrane"/>
    <property type="evidence" value="ECO:0007669"/>
    <property type="project" value="GOC"/>
</dbReference>
<feature type="domain" description="UDP-3-O-[3-hydroxymyristoyl] glucosamine N-acyltransferase non-repeat region" evidence="8">
    <location>
        <begin position="36"/>
        <end position="101"/>
    </location>
</feature>
<dbReference type="NCBIfam" id="NF002060">
    <property type="entry name" value="PRK00892.1"/>
    <property type="match status" value="1"/>
</dbReference>
<dbReference type="InterPro" id="IPR018357">
    <property type="entry name" value="Hexapep_transf_CS"/>
</dbReference>
<keyword evidence="4 7" id="KW-0677">Repeat</keyword>
<feature type="active site" description="Proton acceptor" evidence="7">
    <location>
        <position position="251"/>
    </location>
</feature>
<comment type="catalytic activity">
    <reaction evidence="7">
        <text>a UDP-3-O-[(3R)-3-hydroxyacyl]-alpha-D-glucosamine + a (3R)-hydroxyacyl-[ACP] = a UDP-2-N,3-O-bis[(3R)-3-hydroxyacyl]-alpha-D-glucosamine + holo-[ACP] + H(+)</text>
        <dbReference type="Rhea" id="RHEA:53836"/>
        <dbReference type="Rhea" id="RHEA-COMP:9685"/>
        <dbReference type="Rhea" id="RHEA-COMP:9945"/>
        <dbReference type="ChEBI" id="CHEBI:15378"/>
        <dbReference type="ChEBI" id="CHEBI:64479"/>
        <dbReference type="ChEBI" id="CHEBI:78827"/>
        <dbReference type="ChEBI" id="CHEBI:137740"/>
        <dbReference type="ChEBI" id="CHEBI:137748"/>
        <dbReference type="EC" id="2.3.1.191"/>
    </reaction>
</comment>
<organism evidence="10 11">
    <name type="scientific">Candidatus Finniella inopinata</name>
    <dbReference type="NCBI Taxonomy" id="1696036"/>
    <lineage>
        <taxon>Bacteria</taxon>
        <taxon>Pseudomonadati</taxon>
        <taxon>Pseudomonadota</taxon>
        <taxon>Alphaproteobacteria</taxon>
        <taxon>Holosporales</taxon>
        <taxon>Candidatus Paracaedibacteraceae</taxon>
        <taxon>Candidatus Finniella</taxon>
    </lineage>
</organism>
<keyword evidence="6 7" id="KW-0012">Acyltransferase</keyword>
<proteinExistence type="inferred from homology"/>
<keyword evidence="1 7" id="KW-0444">Lipid biosynthesis</keyword>
<dbReference type="SUPFAM" id="SSF51161">
    <property type="entry name" value="Trimeric LpxA-like enzymes"/>
    <property type="match status" value="1"/>
</dbReference>
<reference evidence="10 11" key="1">
    <citation type="submission" date="2018-10" db="EMBL/GenBank/DDBJ databases">
        <title>An updated phylogeny of the Alphaproteobacteria reveals that the parasitic Rickettsiales and Holosporales have independent origins.</title>
        <authorList>
            <person name="Munoz-Gomez S.A."/>
            <person name="Hess S."/>
            <person name="Burger G."/>
            <person name="Lang B.F."/>
            <person name="Susko E."/>
            <person name="Slamovits C.H."/>
            <person name="Roger A.J."/>
        </authorList>
    </citation>
    <scope>NUCLEOTIDE SEQUENCE [LARGE SCALE GENOMIC DNA]</scope>
    <source>
        <strain evidence="10">HOLO01</strain>
    </source>
</reference>
<evidence type="ECO:0000259" key="9">
    <source>
        <dbReference type="Pfam" id="PF25087"/>
    </source>
</evidence>
<evidence type="ECO:0000256" key="2">
    <source>
        <dbReference type="ARBA" id="ARBA00022556"/>
    </source>
</evidence>
<sequence length="339" mass="36278">MIDPRFFKKSNPLSLEQICQHLDVVVPDGFDKDRIFESVAVLGDADSKDVSCYNNAKYLEDLKQTKAGLCLITAKEASNVPSSTLCLVVDHPYRCFGKIASLFYPSFANHQGISDHSFIDPTAKVGRHCVVSAFAVIEADVIVGDNCFIGPHCVIQKGTILGDNCHLEAHVTVGCAILGNHVYIKPGARIGQPGFGFHMDEKGHFDIPQLGRVIVGNHVHIGANTTIDRGSFADTLIGNGVRIDNLVQIAHNVEVGDNSVLVAQVGIAGSTKLGKFVIAAGQVGIAGHLKIGHGVKIAAQSGLMRDVADKETVAGSPAVPVRDWHKQTIAVQRLIKNKV</sequence>
<dbReference type="HAMAP" id="MF_00523">
    <property type="entry name" value="LpxD"/>
    <property type="match status" value="1"/>
</dbReference>
<dbReference type="AlphaFoldDB" id="A0A4V2DZP2"/>
<keyword evidence="3 7" id="KW-0808">Transferase</keyword>
<dbReference type="InterPro" id="IPR011004">
    <property type="entry name" value="Trimer_LpxA-like_sf"/>
</dbReference>
<comment type="pathway">
    <text evidence="7">Bacterial outer membrane biogenesis; LPS lipid A biosynthesis.</text>
</comment>
<dbReference type="Proteomes" id="UP000293550">
    <property type="component" value="Unassembled WGS sequence"/>
</dbReference>
<dbReference type="Pfam" id="PF25087">
    <property type="entry name" value="GMPPB_C"/>
    <property type="match status" value="1"/>
</dbReference>
<dbReference type="InterPro" id="IPR007691">
    <property type="entry name" value="LpxD"/>
</dbReference>
<dbReference type="PANTHER" id="PTHR43378">
    <property type="entry name" value="UDP-3-O-ACYLGLUCOSAMINE N-ACYLTRANSFERASE"/>
    <property type="match status" value="1"/>
</dbReference>
<comment type="subunit">
    <text evidence="7">Homotrimer.</text>
</comment>
<accession>A0A4V2DZP2</accession>
<dbReference type="PROSITE" id="PS00101">
    <property type="entry name" value="HEXAPEP_TRANSFERASES"/>
    <property type="match status" value="1"/>
</dbReference>
<dbReference type="UniPathway" id="UPA00973"/>
<dbReference type="NCBIfam" id="TIGR01853">
    <property type="entry name" value="lipid_A_lpxD"/>
    <property type="match status" value="1"/>
</dbReference>
<protein>
    <recommendedName>
        <fullName evidence="7">UDP-3-O-acylglucosamine N-acyltransferase</fullName>
        <ecNumber evidence="7">2.3.1.191</ecNumber>
    </recommendedName>
</protein>
<dbReference type="GO" id="GO:0016410">
    <property type="term" value="F:N-acyltransferase activity"/>
    <property type="evidence" value="ECO:0007669"/>
    <property type="project" value="InterPro"/>
</dbReference>
<dbReference type="InterPro" id="IPR001451">
    <property type="entry name" value="Hexapep"/>
</dbReference>